<keyword evidence="2" id="KW-0812">Transmembrane</keyword>
<dbReference type="InterPro" id="IPR008966">
    <property type="entry name" value="Adhesion_dom_sf"/>
</dbReference>
<comment type="caution">
    <text evidence="3">The sequence shown here is derived from an EMBL/GenBank/DDBJ whole genome shotgun (WGS) entry which is preliminary data.</text>
</comment>
<feature type="compositionally biased region" description="Low complexity" evidence="1">
    <location>
        <begin position="671"/>
        <end position="688"/>
    </location>
</feature>
<dbReference type="EMBL" id="UHFT01000001">
    <property type="protein sequence ID" value="SUN79539.1"/>
    <property type="molecule type" value="Genomic_DNA"/>
</dbReference>
<evidence type="ECO:0000313" key="4">
    <source>
        <dbReference type="Proteomes" id="UP000255236"/>
    </source>
</evidence>
<proteinExistence type="predicted"/>
<dbReference type="SUPFAM" id="SSF49478">
    <property type="entry name" value="Cna protein B-type domain"/>
    <property type="match status" value="1"/>
</dbReference>
<dbReference type="Proteomes" id="UP000255236">
    <property type="component" value="Unassembled WGS sequence"/>
</dbReference>
<dbReference type="Gene3D" id="2.60.40.1140">
    <property type="entry name" value="Collagen-binding surface protein Cna, B-type domain"/>
    <property type="match status" value="1"/>
</dbReference>
<feature type="compositionally biased region" description="Low complexity" evidence="1">
    <location>
        <begin position="51"/>
        <end position="84"/>
    </location>
</feature>
<dbReference type="InterPro" id="IPR013783">
    <property type="entry name" value="Ig-like_fold"/>
</dbReference>
<accession>A0A380L0H5</accession>
<sequence>MKKLCRKLAFLVRERMRARRLSKLVLALSLIVVFITTYALILPAITVSNSTSSSVIQSQEEPVSSLTDTSKTSSSSVESPASKPSSEEDKPTTDTNAQETKPSVAPETPKEAETSVAKEAGEQTAESGNVIVKASYPENTFSEKVTLKVTPISNTTAIDNKIKEVLSEKRQTLTVAHSYDISFVNEAGTEVEPNKEVSVSMTFKNTVSDDRLHSEWKLYHFKDNDVNQVEDLTKKADTTINETQSGDVTGVEFKSDKFSTYTIAGVNYADFTSYLTDGSYTGKATYTASSKILEASLNLGFKISQTDLVKNKNYAFQLPDNVSLGSGLYENQEYTGYDKDSGKEAYKFKVVTVNGKKYMAITFLDSYVNELTPNTDSTGQLHFSASIGEQWKKENGTYEIAFTDKVKITIPSKDIDKHEEPHQEQYDIHSQKTGKVTYDGDTAYLDYTVTVWSDKGTKDTVKVSDNITANGLTLEPLDVVKVERKDYSGWYGEEGTNKQTITGYAVNKGADNKSFNVTLPKLSAKQAYTITYRYKVSNFPAGKDFAVNNKIDVETPNAPHSHTETWLNLHRNKISKSGQYNKDTNKIKWTITVNENHNDIAGAVLKDEMLAKASDVTITPNNGFEKTSNGYKFTAVQNGKNTQKYTITYTTDAGKQPENWNAGNTKVKNKVTVTDGGDSSSTETTVDTGKGKTGGLDKKFEKMESTPQANIKELTWKSIITMPGDGKLPQGTEFEDILKGQNGTNNGEHYFTKEQLDEIHKKLETIFGKDNFELQIMESGNSNWQYVNYNQIDNNKTYKQFKFKLLQEYKSKSNVTLEYKSTINISNIVSFANTISSGGFSSEAKYKYEESGKVFKMDGNKQVWDGTANEFDKNTTQHEIQKDGTIDWVVKVKVNDDAHSVTITDTPPAGLKLTGFEYGNSIYGIDSGVFTVTDTEIKLQNQYYTGQYGADVDVQGTISNGVVTVTFTAKNGKTLKQALKDTGTLYARFKFKSDADPLDENVKKTYTNKASASIDGKPSGEAEHTQNITVRPGQKLSKSGKWNNTARQLEYSLVLNPEGKDLAAGKDHYTLTDTLTYQEDLPTKLSYDLVQSSVVLKDENGHEVDKSKWSWTVEKTKDSSGLYKSVLKVKVPNFKKYTLEYKYAVSREVASNNEAQLNVTNTAVIEGLKTGKTENKVGYKWEKIKAGGTIVSDKAYNITKVDVNNFGIILPEATFEIRENITNKVVATYKTDASGKFSITKNSKNANTGSQALEDNKLYYAIETKAPNGYELPEESKRTKYYFYFSQLDTLPSNMGAITSAEVVNLAKQSKSEYVPNTPLPKTTSIKVDKKWLTAEGVQTDRADGSITVKLIQIATKENAGQGEKPEEVTFRTQTITKASNWTHTFENLSLSGVNSQGQKVIYTYKVVEEKVDGYDTSYSAASPVTSGTITITNKKQKGYVLPNTGGPGLHLLIGMGIAVTLLSSSLLIYKSYQRYRKSEL</sequence>
<name>A0A380L0H5_9STRE</name>
<feature type="region of interest" description="Disordered" evidence="1">
    <location>
        <begin position="1009"/>
        <end position="1040"/>
    </location>
</feature>
<dbReference type="SUPFAM" id="SSF49401">
    <property type="entry name" value="Bacterial adhesins"/>
    <property type="match status" value="1"/>
</dbReference>
<organism evidence="3 4">
    <name type="scientific">Streptococcus milleri</name>
    <dbReference type="NCBI Taxonomy" id="33040"/>
    <lineage>
        <taxon>Bacteria</taxon>
        <taxon>Bacillati</taxon>
        <taxon>Bacillota</taxon>
        <taxon>Bacilli</taxon>
        <taxon>Lactobacillales</taxon>
        <taxon>Streptococcaceae</taxon>
        <taxon>Streptococcus</taxon>
    </lineage>
</organism>
<evidence type="ECO:0000256" key="2">
    <source>
        <dbReference type="SAM" id="Phobius"/>
    </source>
</evidence>
<feature type="transmembrane region" description="Helical" evidence="2">
    <location>
        <begin position="1450"/>
        <end position="1470"/>
    </location>
</feature>
<dbReference type="RefSeq" id="WP_115262839.1">
    <property type="nucleotide sequence ID" value="NZ_UHFT01000001.1"/>
</dbReference>
<keyword evidence="2" id="KW-0472">Membrane</keyword>
<gene>
    <name evidence="3" type="ORF">NCTC11063_00241</name>
</gene>
<dbReference type="Gene3D" id="2.60.40.740">
    <property type="match status" value="3"/>
</dbReference>
<protein>
    <submittedName>
        <fullName evidence="3">Pilus subunit protein</fullName>
    </submittedName>
</protein>
<keyword evidence="4" id="KW-1185">Reference proteome</keyword>
<reference evidence="3" key="1">
    <citation type="submission" date="2018-06" db="EMBL/GenBank/DDBJ databases">
        <authorList>
            <consortium name="Pathogen Informatics"/>
            <person name="Doyle S."/>
        </authorList>
    </citation>
    <scope>NUCLEOTIDE SEQUENCE [LARGE SCALE GENOMIC DNA]</scope>
    <source>
        <strain evidence="3">NCTC11063</strain>
    </source>
</reference>
<dbReference type="CDD" id="cd00222">
    <property type="entry name" value="CollagenBindB"/>
    <property type="match status" value="1"/>
</dbReference>
<feature type="region of interest" description="Disordered" evidence="1">
    <location>
        <begin position="51"/>
        <end position="131"/>
    </location>
</feature>
<evidence type="ECO:0000313" key="3">
    <source>
        <dbReference type="EMBL" id="SUN79539.1"/>
    </source>
</evidence>
<dbReference type="Gene3D" id="2.60.40.10">
    <property type="entry name" value="Immunoglobulins"/>
    <property type="match status" value="1"/>
</dbReference>
<keyword evidence="2" id="KW-1133">Transmembrane helix</keyword>
<dbReference type="InterPro" id="IPR008454">
    <property type="entry name" value="Collagen-bd_Cna-like_B-typ_dom"/>
</dbReference>
<feature type="region of interest" description="Disordered" evidence="1">
    <location>
        <begin position="658"/>
        <end position="698"/>
    </location>
</feature>
<evidence type="ECO:0000256" key="1">
    <source>
        <dbReference type="SAM" id="MobiDB-lite"/>
    </source>
</evidence>